<dbReference type="EMBL" id="GBXM01023950">
    <property type="protein sequence ID" value="JAH84627.1"/>
    <property type="molecule type" value="Transcribed_RNA"/>
</dbReference>
<reference evidence="1" key="1">
    <citation type="submission" date="2014-11" db="EMBL/GenBank/DDBJ databases">
        <authorList>
            <person name="Amaro Gonzalez C."/>
        </authorList>
    </citation>
    <scope>NUCLEOTIDE SEQUENCE</scope>
</reference>
<protein>
    <submittedName>
        <fullName evidence="1">Uncharacterized protein</fullName>
    </submittedName>
</protein>
<dbReference type="AlphaFoldDB" id="A0A0E9W2P0"/>
<organism evidence="1">
    <name type="scientific">Anguilla anguilla</name>
    <name type="common">European freshwater eel</name>
    <name type="synonym">Muraena anguilla</name>
    <dbReference type="NCBI Taxonomy" id="7936"/>
    <lineage>
        <taxon>Eukaryota</taxon>
        <taxon>Metazoa</taxon>
        <taxon>Chordata</taxon>
        <taxon>Craniata</taxon>
        <taxon>Vertebrata</taxon>
        <taxon>Euteleostomi</taxon>
        <taxon>Actinopterygii</taxon>
        <taxon>Neopterygii</taxon>
        <taxon>Teleostei</taxon>
        <taxon>Anguilliformes</taxon>
        <taxon>Anguillidae</taxon>
        <taxon>Anguilla</taxon>
    </lineage>
</organism>
<name>A0A0E9W2P0_ANGAN</name>
<evidence type="ECO:0000313" key="1">
    <source>
        <dbReference type="EMBL" id="JAH84627.1"/>
    </source>
</evidence>
<sequence>MEGLKNIVHRNIFDMDCCLGTVETVSKCCFFFLGRSSKSCVFCPL</sequence>
<reference evidence="1" key="2">
    <citation type="journal article" date="2015" name="Fish Shellfish Immunol.">
        <title>Early steps in the European eel (Anguilla anguilla)-Vibrio vulnificus interaction in the gills: Role of the RtxA13 toxin.</title>
        <authorList>
            <person name="Callol A."/>
            <person name="Pajuelo D."/>
            <person name="Ebbesson L."/>
            <person name="Teles M."/>
            <person name="MacKenzie S."/>
            <person name="Amaro C."/>
        </authorList>
    </citation>
    <scope>NUCLEOTIDE SEQUENCE</scope>
</reference>
<proteinExistence type="predicted"/>
<accession>A0A0E9W2P0</accession>